<keyword evidence="14" id="KW-1185">Reference proteome</keyword>
<feature type="transmembrane region" description="Helical" evidence="12">
    <location>
        <begin position="88"/>
        <end position="107"/>
    </location>
</feature>
<keyword evidence="8 12" id="KW-0472">Membrane</keyword>
<dbReference type="AlphaFoldDB" id="D6YB44"/>
<evidence type="ECO:0000256" key="6">
    <source>
        <dbReference type="ARBA" id="ARBA00022989"/>
    </source>
</evidence>
<evidence type="ECO:0000256" key="12">
    <source>
        <dbReference type="SAM" id="Phobius"/>
    </source>
</evidence>
<keyword evidence="3" id="KW-0444">Lipid biosynthesis</keyword>
<dbReference type="Pfam" id="PF01066">
    <property type="entry name" value="CDP-OH_P_transf"/>
    <property type="match status" value="1"/>
</dbReference>
<dbReference type="KEGG" id="tbi:Tbis_1691"/>
<keyword evidence="7" id="KW-0443">Lipid metabolism</keyword>
<dbReference type="InterPro" id="IPR000462">
    <property type="entry name" value="CDP-OH_P_trans"/>
</dbReference>
<evidence type="ECO:0000256" key="11">
    <source>
        <dbReference type="RuleBase" id="RU003750"/>
    </source>
</evidence>
<sequence>MRSRSTGPGGRIAGGKVRGVDAAEDRIWTLPNALSTLRLLGVPVFLWLVLGPRADGLAIALLVLAGLSDWLDGKLARAWNQTSRLGRVIDPLADRLYIIATLIGLVLREAIPWWLAIAAPLRDVALLWIPPLLRRLGYGLAPPVHFLGKAATAALMYAFPLLFLASHHAWYAEICWILGWAFAIWGTGLYWWAGVLYVVQVHRLTKG</sequence>
<accession>D6YB44</accession>
<feature type="transmembrane region" description="Helical" evidence="12">
    <location>
        <begin position="154"/>
        <end position="171"/>
    </location>
</feature>
<evidence type="ECO:0000256" key="5">
    <source>
        <dbReference type="ARBA" id="ARBA00022692"/>
    </source>
</evidence>
<keyword evidence="5 12" id="KW-0812">Transmembrane</keyword>
<dbReference type="eggNOG" id="COG0558">
    <property type="taxonomic scope" value="Bacteria"/>
</dbReference>
<comment type="subcellular location">
    <subcellularLocation>
        <location evidence="1">Membrane</location>
        <topology evidence="1">Multi-pass membrane protein</topology>
    </subcellularLocation>
</comment>
<evidence type="ECO:0000256" key="10">
    <source>
        <dbReference type="ARBA" id="ARBA00023264"/>
    </source>
</evidence>
<evidence type="ECO:0000313" key="13">
    <source>
        <dbReference type="EMBL" id="ADG88404.1"/>
    </source>
</evidence>
<dbReference type="EMBL" id="CP001874">
    <property type="protein sequence ID" value="ADG88404.1"/>
    <property type="molecule type" value="Genomic_DNA"/>
</dbReference>
<dbReference type="GO" id="GO:0008444">
    <property type="term" value="F:CDP-diacylglycerol-glycerol-3-phosphate 3-phosphatidyltransferase activity"/>
    <property type="evidence" value="ECO:0007669"/>
    <property type="project" value="InterPro"/>
</dbReference>
<evidence type="ECO:0000256" key="9">
    <source>
        <dbReference type="ARBA" id="ARBA00023209"/>
    </source>
</evidence>
<dbReference type="HOGENOM" id="CLU_051314_6_1_11"/>
<evidence type="ECO:0000256" key="7">
    <source>
        <dbReference type="ARBA" id="ARBA00023098"/>
    </source>
</evidence>
<evidence type="ECO:0000256" key="3">
    <source>
        <dbReference type="ARBA" id="ARBA00022516"/>
    </source>
</evidence>
<keyword evidence="6 12" id="KW-1133">Transmembrane helix</keyword>
<gene>
    <name evidence="13" type="ordered locus">Tbis_1691</name>
</gene>
<dbReference type="OrthoDB" id="9796672at2"/>
<name>D6YB44_THEBD</name>
<dbReference type="UniPathway" id="UPA00085"/>
<dbReference type="PANTHER" id="PTHR14269:SF62">
    <property type="entry name" value="CDP-DIACYLGLYCEROL--GLYCEROL-3-PHOSPHATE 3-PHOSPHATIDYLTRANSFERASE 1, CHLOROPLASTIC"/>
    <property type="match status" value="1"/>
</dbReference>
<dbReference type="STRING" id="469371.Tbis_1691"/>
<dbReference type="InterPro" id="IPR050324">
    <property type="entry name" value="CDP-alcohol_PTase-I"/>
</dbReference>
<evidence type="ECO:0000256" key="8">
    <source>
        <dbReference type="ARBA" id="ARBA00023136"/>
    </source>
</evidence>
<organism evidence="13 14">
    <name type="scientific">Thermobispora bispora (strain ATCC 19993 / DSM 43833 / CBS 139.67 / JCM 10125 / KCTC 9307 / NBRC 14880 / R51)</name>
    <dbReference type="NCBI Taxonomy" id="469371"/>
    <lineage>
        <taxon>Bacteria</taxon>
        <taxon>Bacillati</taxon>
        <taxon>Actinomycetota</taxon>
        <taxon>Actinomycetes</taxon>
        <taxon>Streptosporangiales</taxon>
        <taxon>Streptosporangiaceae</taxon>
        <taxon>Thermobispora</taxon>
    </lineage>
</organism>
<keyword evidence="9" id="KW-0594">Phospholipid biosynthesis</keyword>
<dbReference type="GO" id="GO:0046474">
    <property type="term" value="P:glycerophospholipid biosynthetic process"/>
    <property type="evidence" value="ECO:0007669"/>
    <property type="project" value="TreeGrafter"/>
</dbReference>
<proteinExistence type="inferred from homology"/>
<dbReference type="InterPro" id="IPR048254">
    <property type="entry name" value="CDP_ALCOHOL_P_TRANSF_CS"/>
</dbReference>
<dbReference type="GO" id="GO:0016020">
    <property type="term" value="C:membrane"/>
    <property type="evidence" value="ECO:0007669"/>
    <property type="project" value="UniProtKB-SubCell"/>
</dbReference>
<dbReference type="InterPro" id="IPR043130">
    <property type="entry name" value="CDP-OH_PTrfase_TM_dom"/>
</dbReference>
<comment type="similarity">
    <text evidence="2 11">Belongs to the CDP-alcohol phosphatidyltransferase class-I family.</text>
</comment>
<reference evidence="13 14" key="1">
    <citation type="submission" date="2010-01" db="EMBL/GenBank/DDBJ databases">
        <title>The complete genome of Thermobispora bispora DSM 43833.</title>
        <authorList>
            <consortium name="US DOE Joint Genome Institute (JGI-PGF)"/>
            <person name="Lucas S."/>
            <person name="Copeland A."/>
            <person name="Lapidus A."/>
            <person name="Glavina del Rio T."/>
            <person name="Dalin E."/>
            <person name="Tice H."/>
            <person name="Bruce D."/>
            <person name="Goodwin L."/>
            <person name="Pitluck S."/>
            <person name="Kyrpides N."/>
            <person name="Mavromatis K."/>
            <person name="Ivanova N."/>
            <person name="Mikhailova N."/>
            <person name="Chertkov O."/>
            <person name="Brettin T."/>
            <person name="Detter J.C."/>
            <person name="Han C."/>
            <person name="Larimer F."/>
            <person name="Land M."/>
            <person name="Hauser L."/>
            <person name="Markowitz V."/>
            <person name="Cheng J.-F."/>
            <person name="Hugenholtz P."/>
            <person name="Woyke T."/>
            <person name="Wu D."/>
            <person name="Jando M."/>
            <person name="Schneider S."/>
            <person name="Klenk H.-P."/>
            <person name="Eisen J.A."/>
        </authorList>
    </citation>
    <scope>NUCLEOTIDE SEQUENCE [LARGE SCALE GENOMIC DNA]</scope>
    <source>
        <strain evidence="14">ATCC 19993 / DSM 43833 / CBS 139.67 / JCM 10125 / KCTC 9307 / NBRC 14880 / R51</strain>
    </source>
</reference>
<evidence type="ECO:0000256" key="2">
    <source>
        <dbReference type="ARBA" id="ARBA00010441"/>
    </source>
</evidence>
<evidence type="ECO:0000313" key="14">
    <source>
        <dbReference type="Proteomes" id="UP000006640"/>
    </source>
</evidence>
<dbReference type="Proteomes" id="UP000006640">
    <property type="component" value="Chromosome"/>
</dbReference>
<keyword evidence="10" id="KW-1208">Phospholipid metabolism</keyword>
<protein>
    <submittedName>
        <fullName evidence="13">CDP-alcohol phosphatidyltransferase</fullName>
    </submittedName>
</protein>
<dbReference type="PIRSF" id="PIRSF000847">
    <property type="entry name" value="Phos_ph_gly_syn"/>
    <property type="match status" value="1"/>
</dbReference>
<dbReference type="InterPro" id="IPR004570">
    <property type="entry name" value="Phosphatidylglycerol_P_synth"/>
</dbReference>
<dbReference type="PROSITE" id="PS00379">
    <property type="entry name" value="CDP_ALCOHOL_P_TRANSF"/>
    <property type="match status" value="1"/>
</dbReference>
<feature type="transmembrane region" description="Helical" evidence="12">
    <location>
        <begin position="177"/>
        <end position="199"/>
    </location>
</feature>
<dbReference type="Gene3D" id="1.20.120.1760">
    <property type="match status" value="1"/>
</dbReference>
<evidence type="ECO:0000256" key="1">
    <source>
        <dbReference type="ARBA" id="ARBA00004141"/>
    </source>
</evidence>
<dbReference type="PANTHER" id="PTHR14269">
    <property type="entry name" value="CDP-DIACYLGLYCEROL--GLYCEROL-3-PHOSPHATE 3-PHOSPHATIDYLTRANSFERASE-RELATED"/>
    <property type="match status" value="1"/>
</dbReference>
<evidence type="ECO:0000256" key="4">
    <source>
        <dbReference type="ARBA" id="ARBA00022679"/>
    </source>
</evidence>
<keyword evidence="4 11" id="KW-0808">Transferase</keyword>